<dbReference type="EMBL" id="CAJVPZ010082403">
    <property type="protein sequence ID" value="CAG8809166.1"/>
    <property type="molecule type" value="Genomic_DNA"/>
</dbReference>
<feature type="non-terminal residue" evidence="1">
    <location>
        <position position="1"/>
    </location>
</feature>
<sequence>IKFPTNSKTDYLIIKPIPKVKGYNYYKIPQILHLKPEEYTSYLDALRNCVYKILKHCDDVTYRYTDPKLIEYVIEKANNQSFLKTIGDWAIREILRRIINNQ</sequence>
<reference evidence="1" key="1">
    <citation type="submission" date="2021-06" db="EMBL/GenBank/DDBJ databases">
        <authorList>
            <person name="Kallberg Y."/>
            <person name="Tangrot J."/>
            <person name="Rosling A."/>
        </authorList>
    </citation>
    <scope>NUCLEOTIDE SEQUENCE</scope>
    <source>
        <strain evidence="1">IN212</strain>
    </source>
</reference>
<organism evidence="1 2">
    <name type="scientific">Racocetra fulgida</name>
    <dbReference type="NCBI Taxonomy" id="60492"/>
    <lineage>
        <taxon>Eukaryota</taxon>
        <taxon>Fungi</taxon>
        <taxon>Fungi incertae sedis</taxon>
        <taxon>Mucoromycota</taxon>
        <taxon>Glomeromycotina</taxon>
        <taxon>Glomeromycetes</taxon>
        <taxon>Diversisporales</taxon>
        <taxon>Gigasporaceae</taxon>
        <taxon>Racocetra</taxon>
    </lineage>
</organism>
<keyword evidence="2" id="KW-1185">Reference proteome</keyword>
<dbReference type="Proteomes" id="UP000789396">
    <property type="component" value="Unassembled WGS sequence"/>
</dbReference>
<evidence type="ECO:0000313" key="1">
    <source>
        <dbReference type="EMBL" id="CAG8809166.1"/>
    </source>
</evidence>
<name>A0A9N9K3K8_9GLOM</name>
<proteinExistence type="predicted"/>
<dbReference type="OrthoDB" id="2443964at2759"/>
<gene>
    <name evidence="1" type="ORF">RFULGI_LOCUS18557</name>
</gene>
<comment type="caution">
    <text evidence="1">The sequence shown here is derived from an EMBL/GenBank/DDBJ whole genome shotgun (WGS) entry which is preliminary data.</text>
</comment>
<evidence type="ECO:0000313" key="2">
    <source>
        <dbReference type="Proteomes" id="UP000789396"/>
    </source>
</evidence>
<dbReference type="AlphaFoldDB" id="A0A9N9K3K8"/>
<accession>A0A9N9K3K8</accession>
<protein>
    <submittedName>
        <fullName evidence="1">9862_t:CDS:1</fullName>
    </submittedName>
</protein>
<feature type="non-terminal residue" evidence="1">
    <location>
        <position position="102"/>
    </location>
</feature>